<dbReference type="Proteomes" id="UP001604277">
    <property type="component" value="Unassembled WGS sequence"/>
</dbReference>
<proteinExistence type="predicted"/>
<feature type="region of interest" description="Disordered" evidence="1">
    <location>
        <begin position="67"/>
        <end position="100"/>
    </location>
</feature>
<name>A0ABD1WI10_9LAMI</name>
<accession>A0ABD1WI10</accession>
<gene>
    <name evidence="2" type="ORF">Fot_10854</name>
</gene>
<comment type="caution">
    <text evidence="2">The sequence shown here is derived from an EMBL/GenBank/DDBJ whole genome shotgun (WGS) entry which is preliminary data.</text>
</comment>
<evidence type="ECO:0000256" key="1">
    <source>
        <dbReference type="SAM" id="MobiDB-lite"/>
    </source>
</evidence>
<feature type="compositionally biased region" description="Basic and acidic residues" evidence="1">
    <location>
        <begin position="7"/>
        <end position="30"/>
    </location>
</feature>
<sequence>MAPAIMEEDKMSRQERKALRKDRENMREAKQSAYVRELMNYLEGRPEEITETVGPESRELTKYMAKMEERARQEEEHFTRAPLTNSEKMTMKPLKKSRNG</sequence>
<feature type="compositionally biased region" description="Basic and acidic residues" evidence="1">
    <location>
        <begin position="67"/>
        <end position="79"/>
    </location>
</feature>
<feature type="region of interest" description="Disordered" evidence="1">
    <location>
        <begin position="1"/>
        <end position="30"/>
    </location>
</feature>
<dbReference type="EMBL" id="JBFOLJ010000003">
    <property type="protein sequence ID" value="KAL2549324.1"/>
    <property type="molecule type" value="Genomic_DNA"/>
</dbReference>
<organism evidence="2 3">
    <name type="scientific">Forsythia ovata</name>
    <dbReference type="NCBI Taxonomy" id="205694"/>
    <lineage>
        <taxon>Eukaryota</taxon>
        <taxon>Viridiplantae</taxon>
        <taxon>Streptophyta</taxon>
        <taxon>Embryophyta</taxon>
        <taxon>Tracheophyta</taxon>
        <taxon>Spermatophyta</taxon>
        <taxon>Magnoliopsida</taxon>
        <taxon>eudicotyledons</taxon>
        <taxon>Gunneridae</taxon>
        <taxon>Pentapetalae</taxon>
        <taxon>asterids</taxon>
        <taxon>lamiids</taxon>
        <taxon>Lamiales</taxon>
        <taxon>Oleaceae</taxon>
        <taxon>Forsythieae</taxon>
        <taxon>Forsythia</taxon>
    </lineage>
</organism>
<evidence type="ECO:0000313" key="2">
    <source>
        <dbReference type="EMBL" id="KAL2549324.1"/>
    </source>
</evidence>
<reference evidence="3" key="1">
    <citation type="submission" date="2024-07" db="EMBL/GenBank/DDBJ databases">
        <title>Two chromosome-level genome assemblies of Korean endemic species Abeliophyllum distichum and Forsythia ovata (Oleaceae).</title>
        <authorList>
            <person name="Jang H."/>
        </authorList>
    </citation>
    <scope>NUCLEOTIDE SEQUENCE [LARGE SCALE GENOMIC DNA]</scope>
</reference>
<keyword evidence="3" id="KW-1185">Reference proteome</keyword>
<evidence type="ECO:0000313" key="3">
    <source>
        <dbReference type="Proteomes" id="UP001604277"/>
    </source>
</evidence>
<dbReference type="AlphaFoldDB" id="A0ABD1WI10"/>
<protein>
    <submittedName>
        <fullName evidence="2">Sas10/Utp3/C1D family</fullName>
    </submittedName>
</protein>